<dbReference type="STRING" id="913774.A0A0C3GRW9"/>
<organism evidence="1 2">
    <name type="scientific">Oidiodendron maius (strain Zn)</name>
    <dbReference type="NCBI Taxonomy" id="913774"/>
    <lineage>
        <taxon>Eukaryota</taxon>
        <taxon>Fungi</taxon>
        <taxon>Dikarya</taxon>
        <taxon>Ascomycota</taxon>
        <taxon>Pezizomycotina</taxon>
        <taxon>Leotiomycetes</taxon>
        <taxon>Leotiomycetes incertae sedis</taxon>
        <taxon>Myxotrichaceae</taxon>
        <taxon>Oidiodendron</taxon>
    </lineage>
</organism>
<dbReference type="PANTHER" id="PTHR28037">
    <property type="entry name" value="ALCOHOL O-ACETYLTRANSFERASE 1-RELATED"/>
    <property type="match status" value="1"/>
</dbReference>
<evidence type="ECO:0000313" key="1">
    <source>
        <dbReference type="EMBL" id="KIM94084.1"/>
    </source>
</evidence>
<protein>
    <recommendedName>
        <fullName evidence="3">Alcohol acetyltransferase</fullName>
    </recommendedName>
</protein>
<reference evidence="1 2" key="1">
    <citation type="submission" date="2014-04" db="EMBL/GenBank/DDBJ databases">
        <authorList>
            <consortium name="DOE Joint Genome Institute"/>
            <person name="Kuo A."/>
            <person name="Martino E."/>
            <person name="Perotto S."/>
            <person name="Kohler A."/>
            <person name="Nagy L.G."/>
            <person name="Floudas D."/>
            <person name="Copeland A."/>
            <person name="Barry K.W."/>
            <person name="Cichocki N."/>
            <person name="Veneault-Fourrey C."/>
            <person name="LaButti K."/>
            <person name="Lindquist E.A."/>
            <person name="Lipzen A."/>
            <person name="Lundell T."/>
            <person name="Morin E."/>
            <person name="Murat C."/>
            <person name="Sun H."/>
            <person name="Tunlid A."/>
            <person name="Henrissat B."/>
            <person name="Grigoriev I.V."/>
            <person name="Hibbett D.S."/>
            <person name="Martin F."/>
            <person name="Nordberg H.P."/>
            <person name="Cantor M.N."/>
            <person name="Hua S.X."/>
        </authorList>
    </citation>
    <scope>NUCLEOTIDE SEQUENCE [LARGE SCALE GENOMIC DNA]</scope>
    <source>
        <strain evidence="1 2">Zn</strain>
    </source>
</reference>
<accession>A0A0C3GRW9</accession>
<name>A0A0C3GRW9_OIDMZ</name>
<dbReference type="InterPro" id="IPR023213">
    <property type="entry name" value="CAT-like_dom_sf"/>
</dbReference>
<dbReference type="InterPro" id="IPR052058">
    <property type="entry name" value="Alcohol_O-acetyltransferase"/>
</dbReference>
<dbReference type="AlphaFoldDB" id="A0A0C3GRW9"/>
<dbReference type="InterPro" id="IPR010828">
    <property type="entry name" value="Atf2/Sli1-like"/>
</dbReference>
<keyword evidence="2" id="KW-1185">Reference proteome</keyword>
<dbReference type="OrthoDB" id="2150604at2759"/>
<dbReference type="InParanoid" id="A0A0C3GRW9"/>
<reference evidence="2" key="2">
    <citation type="submission" date="2015-01" db="EMBL/GenBank/DDBJ databases">
        <title>Evolutionary Origins and Diversification of the Mycorrhizal Mutualists.</title>
        <authorList>
            <consortium name="DOE Joint Genome Institute"/>
            <consortium name="Mycorrhizal Genomics Consortium"/>
            <person name="Kohler A."/>
            <person name="Kuo A."/>
            <person name="Nagy L.G."/>
            <person name="Floudas D."/>
            <person name="Copeland A."/>
            <person name="Barry K.W."/>
            <person name="Cichocki N."/>
            <person name="Veneault-Fourrey C."/>
            <person name="LaButti K."/>
            <person name="Lindquist E.A."/>
            <person name="Lipzen A."/>
            <person name="Lundell T."/>
            <person name="Morin E."/>
            <person name="Murat C."/>
            <person name="Riley R."/>
            <person name="Ohm R."/>
            <person name="Sun H."/>
            <person name="Tunlid A."/>
            <person name="Henrissat B."/>
            <person name="Grigoriev I.V."/>
            <person name="Hibbett D.S."/>
            <person name="Martin F."/>
        </authorList>
    </citation>
    <scope>NUCLEOTIDE SEQUENCE [LARGE SCALE GENOMIC DNA]</scope>
    <source>
        <strain evidence="2">Zn</strain>
    </source>
</reference>
<dbReference type="Pfam" id="PF07247">
    <property type="entry name" value="AATase"/>
    <property type="match status" value="1"/>
</dbReference>
<dbReference type="Proteomes" id="UP000054321">
    <property type="component" value="Unassembled WGS sequence"/>
</dbReference>
<dbReference type="GO" id="GO:0008080">
    <property type="term" value="F:N-acetyltransferase activity"/>
    <property type="evidence" value="ECO:0007669"/>
    <property type="project" value="TreeGrafter"/>
</dbReference>
<dbReference type="HOGENOM" id="CLU_024469_1_1_1"/>
<dbReference type="SUPFAM" id="SSF52777">
    <property type="entry name" value="CoA-dependent acyltransferases"/>
    <property type="match status" value="2"/>
</dbReference>
<evidence type="ECO:0008006" key="3">
    <source>
        <dbReference type="Google" id="ProtNLM"/>
    </source>
</evidence>
<dbReference type="EMBL" id="KN832891">
    <property type="protein sequence ID" value="KIM94084.1"/>
    <property type="molecule type" value="Genomic_DNA"/>
</dbReference>
<dbReference type="PANTHER" id="PTHR28037:SF1">
    <property type="entry name" value="ALCOHOL O-ACETYLTRANSFERASE 1-RELATED"/>
    <property type="match status" value="1"/>
</dbReference>
<sequence length="486" mass="53582">MPLLKKLRPLGKLESISAACHHLGFFNNAAVSANYKLSKSSAAELVSDIQPTIYRAVAEVIRRHPILSAIPVAEDTPDPYFAHLPSVNLQRSILFFKRSKLYPPLSSRENSWEDEELDWILENQHNADFKLDYGNLPFWRLIILQNPGREKISLAGQNGLSKNEDQLSESNEFTACFVFHHALCDGMSGLIFHNTLQDALNAGLSVPQASTKWVTPPNDSLLLPSIEELHSLPINPEPPTTTVTKAWTGNTIHAPCETRFKSLSIAPNCSNAFIQACRKNDVTITSALPALIATVLYSVLPEGTESLNCNIPVSLRRWLPQDVVDGAMGNWFDAFQVRFLFSDQNSEDSTDIWPQAQKASKAIANYLNASPSGPYTNIGIFKQIPDISIVFNSLLGKERDTAIEVSNLGVFTNPTNRENVWQVERVVLSRSAVVSGSAITITSVGGGDGSISLGFTWQKGVIEEDFVDLVITGVRKYFEALTKANK</sequence>
<dbReference type="Gene3D" id="3.30.559.10">
    <property type="entry name" value="Chloramphenicol acetyltransferase-like domain"/>
    <property type="match status" value="1"/>
</dbReference>
<evidence type="ECO:0000313" key="2">
    <source>
        <dbReference type="Proteomes" id="UP000054321"/>
    </source>
</evidence>
<gene>
    <name evidence="1" type="ORF">OIDMADRAFT_172846</name>
</gene>
<proteinExistence type="predicted"/>